<dbReference type="EMBL" id="CP033924">
    <property type="protein sequence ID" value="AZA82224.1"/>
    <property type="molecule type" value="Genomic_DNA"/>
</dbReference>
<dbReference type="GO" id="GO:0004519">
    <property type="term" value="F:endonuclease activity"/>
    <property type="evidence" value="ECO:0007669"/>
    <property type="project" value="UniProtKB-KW"/>
</dbReference>
<dbReference type="RefSeq" id="WP_103291368.1">
    <property type="nucleotide sequence ID" value="NZ_CP033924.1"/>
</dbReference>
<dbReference type="AlphaFoldDB" id="A0A3G6RCW6"/>
<organism evidence="2 3">
    <name type="scientific">Chryseobacterium lactis</name>
    <dbReference type="NCBI Taxonomy" id="1241981"/>
    <lineage>
        <taxon>Bacteria</taxon>
        <taxon>Pseudomonadati</taxon>
        <taxon>Bacteroidota</taxon>
        <taxon>Flavobacteriia</taxon>
        <taxon>Flavobacteriales</taxon>
        <taxon>Weeksellaceae</taxon>
        <taxon>Chryseobacterium group</taxon>
        <taxon>Chryseobacterium</taxon>
    </lineage>
</organism>
<dbReference type="Proteomes" id="UP000236262">
    <property type="component" value="Unassembled WGS sequence"/>
</dbReference>
<protein>
    <submittedName>
        <fullName evidence="1">LlaJI family restriction endonuclease</fullName>
    </submittedName>
</protein>
<keyword evidence="4" id="KW-1185">Reference proteome</keyword>
<sequence length="435" mass="50915">MNNPVIYIEQKSYTKSELLISFSEEELFTLGLRGIIEQSNTYYKFTFVGVVSVRSVAFAVIPKIYTRELKESALLTIKTLKRYTKTNRHLFDGIDFFNIEPDNPECSELAIAEFLLEDFQSNGIYTYRDRLYEINGNGDIHWVHTVNDIDPIYSSGQPVYTDTINHTIIEDIFNLTAAIQKWGLNYISEKYSVFLGIDLINFDFDYEENLSEIGNPEQLINHLLKLLQTVYTDREIYLIKSLIFLIRSKTGALENDMSLYGTKAYSTIWEDICKQIWKYKHSKNSYFPRPKWDILGNNYESKSILLPDIIINDNENNTYLFDAKYYSLKFKSTLSGEPGYKDILKQFQYQQHIENKIEKAIGNFFLFPANEDEFSELKEDEHAVIINNIILIGDIKYELYPGKKILIILCPFKDWQQMYLENKSLEVTNLKELIS</sequence>
<dbReference type="OrthoDB" id="9811025at2"/>
<proteinExistence type="predicted"/>
<evidence type="ECO:0000313" key="4">
    <source>
        <dbReference type="Proteomes" id="UP000279972"/>
    </source>
</evidence>
<dbReference type="Proteomes" id="UP000279972">
    <property type="component" value="Chromosome"/>
</dbReference>
<evidence type="ECO:0000313" key="1">
    <source>
        <dbReference type="EMBL" id="AZA82224.1"/>
    </source>
</evidence>
<keyword evidence="1" id="KW-0255">Endonuclease</keyword>
<reference evidence="2 3" key="1">
    <citation type="submission" date="2018-01" db="EMBL/GenBank/DDBJ databases">
        <title>Draft genome sequences of Chryseobacterium lactis NCTC11390, Chryseobacterium oncorhynchi 701B-08, and Chryseobacterium viscerum 687B-08.</title>
        <authorList>
            <person name="Jeong J.-J."/>
            <person name="Lee Y.J."/>
            <person name="Park B."/>
            <person name="Choi I.-G."/>
            <person name="Kim K.D."/>
        </authorList>
    </citation>
    <scope>NUCLEOTIDE SEQUENCE [LARGE SCALE GENOMIC DNA]</scope>
    <source>
        <strain evidence="2 3">NCTC11390</strain>
    </source>
</reference>
<evidence type="ECO:0000313" key="2">
    <source>
        <dbReference type="EMBL" id="PNW14101.1"/>
    </source>
</evidence>
<dbReference type="KEGG" id="clac:EG342_10040"/>
<name>A0A3G6RCW6_CHRLC</name>
<dbReference type="Pfam" id="PF09563">
    <property type="entry name" value="RE_LlaJI"/>
    <property type="match status" value="1"/>
</dbReference>
<dbReference type="EMBL" id="PPEH01000003">
    <property type="protein sequence ID" value="PNW14101.1"/>
    <property type="molecule type" value="Genomic_DNA"/>
</dbReference>
<keyword evidence="1" id="KW-0378">Hydrolase</keyword>
<accession>A0A3G6RCW6</accession>
<reference evidence="1 4" key="2">
    <citation type="submission" date="2018-11" db="EMBL/GenBank/DDBJ databases">
        <title>Proposal to divide the Flavobacteriaceae and reorganize its genera based on Amino Acid Identity values calculated from whole genome sequences.</title>
        <authorList>
            <person name="Nicholson A.C."/>
            <person name="Gulvik C.A."/>
            <person name="Whitney A.M."/>
            <person name="Humrighouse B.W."/>
            <person name="Bell M."/>
            <person name="Holmes B."/>
            <person name="Steigerwalt A.G."/>
            <person name="Villarma A."/>
            <person name="Sheth M."/>
            <person name="Batra D."/>
            <person name="Pryor J."/>
            <person name="Bernardet J.-F."/>
            <person name="Hugo C."/>
            <person name="Kampfer P."/>
            <person name="Newman J."/>
            <person name="McQuiston J.R."/>
        </authorList>
    </citation>
    <scope>NUCLEOTIDE SEQUENCE [LARGE SCALE GENOMIC DNA]</scope>
    <source>
        <strain evidence="1 4">KC_1864</strain>
    </source>
</reference>
<gene>
    <name evidence="2" type="ORF">C1637_09665</name>
    <name evidence="1" type="ORF">EG342_10040</name>
</gene>
<dbReference type="InterPro" id="IPR018579">
    <property type="entry name" value="Restrct_endonuc_II_LlaJI"/>
</dbReference>
<keyword evidence="1" id="KW-0540">Nuclease</keyword>
<evidence type="ECO:0000313" key="3">
    <source>
        <dbReference type="Proteomes" id="UP000236262"/>
    </source>
</evidence>